<dbReference type="PRINTS" id="PR00081">
    <property type="entry name" value="GDHRDH"/>
</dbReference>
<comment type="caution">
    <text evidence="3">The sequence shown here is derived from an EMBL/GenBank/DDBJ whole genome shotgun (WGS) entry which is preliminary data.</text>
</comment>
<dbReference type="Pfam" id="PF00106">
    <property type="entry name" value="adh_short"/>
    <property type="match status" value="1"/>
</dbReference>
<dbReference type="PANTHER" id="PTHR24320">
    <property type="entry name" value="RETINOL DEHYDROGENASE"/>
    <property type="match status" value="1"/>
</dbReference>
<gene>
    <name evidence="3" type="ORF">ANI01nite_25850</name>
</gene>
<keyword evidence="2" id="KW-0560">Oxidoreductase</keyword>
<evidence type="ECO:0000256" key="2">
    <source>
        <dbReference type="ARBA" id="ARBA00023002"/>
    </source>
</evidence>
<dbReference type="SUPFAM" id="SSF51735">
    <property type="entry name" value="NAD(P)-binding Rossmann-fold domains"/>
    <property type="match status" value="1"/>
</dbReference>
<comment type="similarity">
    <text evidence="1">Belongs to the short-chain dehydrogenases/reductases (SDR) family.</text>
</comment>
<evidence type="ECO:0000313" key="4">
    <source>
        <dbReference type="Proteomes" id="UP000316242"/>
    </source>
</evidence>
<organism evidence="3 4">
    <name type="scientific">Glutamicibacter nicotianae</name>
    <name type="common">Arthrobacter nicotianae</name>
    <dbReference type="NCBI Taxonomy" id="37929"/>
    <lineage>
        <taxon>Bacteria</taxon>
        <taxon>Bacillati</taxon>
        <taxon>Actinomycetota</taxon>
        <taxon>Actinomycetes</taxon>
        <taxon>Micrococcales</taxon>
        <taxon>Micrococcaceae</taxon>
        <taxon>Glutamicibacter</taxon>
    </lineage>
</organism>
<dbReference type="Proteomes" id="UP000316242">
    <property type="component" value="Unassembled WGS sequence"/>
</dbReference>
<dbReference type="EMBL" id="BJNE01000012">
    <property type="protein sequence ID" value="GEC13382.1"/>
    <property type="molecule type" value="Genomic_DNA"/>
</dbReference>
<accession>A0ABQ0RNI8</accession>
<dbReference type="PANTHER" id="PTHR24320:SF148">
    <property type="entry name" value="NAD(P)-BINDING ROSSMANN-FOLD SUPERFAMILY PROTEIN"/>
    <property type="match status" value="1"/>
</dbReference>
<reference evidence="3 4" key="1">
    <citation type="submission" date="2019-06" db="EMBL/GenBank/DDBJ databases">
        <title>Whole genome shotgun sequence of Glutamicibacter nicotianae NBRC 14234.</title>
        <authorList>
            <person name="Hosoyama A."/>
            <person name="Uohara A."/>
            <person name="Ohji S."/>
            <person name="Ichikawa N."/>
        </authorList>
    </citation>
    <scope>NUCLEOTIDE SEQUENCE [LARGE SCALE GENOMIC DNA]</scope>
    <source>
        <strain evidence="3 4">NBRC 14234</strain>
    </source>
</reference>
<evidence type="ECO:0000313" key="3">
    <source>
        <dbReference type="EMBL" id="GEC13382.1"/>
    </source>
</evidence>
<proteinExistence type="inferred from homology"/>
<sequence>MKPATPYPQPAADIYANRKRWATLGHGKTVVVTGANSGLGFFASLGLTQAGAQVILACRNQSRAEHAMGQIRRRVPEARVEFMQYDSSRIESAMGLAAELRNRPLDALIANAGIIRAPRERQGGLLGYELTMSTNFIGHARLAGELADRFSQPMRFIGLGSMSTRMLATDPQNLALARDYHPYRAYVQSKAAVQAFTLALDHRLRQLELPARALAIHPGYALSGLSPQVPSINEPDYAKRLIGQLQAGFAQGKHEGAVALVEAALAPELDAAPRGCYLGPKFLTKGPTVLASPAKATRGKELQGKAWELFVKANEGLDPFAL</sequence>
<evidence type="ECO:0000256" key="1">
    <source>
        <dbReference type="ARBA" id="ARBA00006484"/>
    </source>
</evidence>
<dbReference type="RefSeq" id="WP_141358453.1">
    <property type="nucleotide sequence ID" value="NZ_BAAAWM010000001.1"/>
</dbReference>
<dbReference type="Gene3D" id="3.40.50.720">
    <property type="entry name" value="NAD(P)-binding Rossmann-like Domain"/>
    <property type="match status" value="1"/>
</dbReference>
<dbReference type="InterPro" id="IPR002347">
    <property type="entry name" value="SDR_fam"/>
</dbReference>
<name>A0ABQ0RNI8_GLUNI</name>
<dbReference type="InterPro" id="IPR036291">
    <property type="entry name" value="NAD(P)-bd_dom_sf"/>
</dbReference>
<keyword evidence="4" id="KW-1185">Reference proteome</keyword>
<protein>
    <submittedName>
        <fullName evidence="3">Short-chain dehydrogenase</fullName>
    </submittedName>
</protein>